<reference evidence="3 4" key="1">
    <citation type="submission" date="2019-09" db="EMBL/GenBank/DDBJ databases">
        <title>Genome sequence of Hymenobacter sp. M3.</title>
        <authorList>
            <person name="Srinivasan S."/>
        </authorList>
    </citation>
    <scope>NUCLEOTIDE SEQUENCE [LARGE SCALE GENOMIC DNA]</scope>
    <source>
        <strain evidence="3 4">M3</strain>
    </source>
</reference>
<sequence>MPHTLRVSPSGSALTSPPRWRGWLTALLLLAAGTAVAQPTTYCNTNLGDWCGTADITTVAIANTSLNNAGTTCTSTGGSGYTLYPATGSTTATLSPGVTYQLSVTTAASAIISVWLDANQNGTFEASEWTQVTTSSTANQPATVAVTVPAAATTGLTRMRIRSRSAGNPNAATDACTSMGSGETEDYVVNIAPAAPCTAPPTAGTATASVTSICAPTAVILGLQGASFGTGLTYQWQQSSNGTTYTNITGATSSTYTTPALSATTYFRAVLTCSGQSATSAAVTVTRSAPTYATLPVNETFESAWINACATRDAPNNSWRGTPSPTDADASWRRDDDGTSAGWLSPTLGAYTPAGAAGSAHSARFHTYNASTGTIGFLDLYVNLSTPGAKVLTFDHINTSGSDTLTVHLSTDGGVTFGPALLRVTTAATWTNRTVTLPATTSATAVIRLRARSDFSTTDVGVDNVQIGLNTTVPSCVTNLSPANNATGLPRPVTISWASGGGFPSGYDVYFGTTATPPLVSANQVGTTYTPTALAANTTYYYQIVPRNANGVATGCTVNQFTTSGTFAYCNTNLGDWCGTADITRVTIANTSLNNASTTCNSSNGSSYTSYPASGSTTGTLSPGSTYQLSVTTAASAIISVWVDYNQNGTFEASEWTQVTTSSTANQPATVAITVPAGASTGQTGLRIRSRSALNPNGAGDACTSFGSGEAEDYIITIAPAAPCTAPPTAGTATASNTSFCTPTSVTVGLQGASFGTGLTYQWQQSSNGTTYTNITGATSSTYTTPVLTATTYFRAILTCSGQSATSAAVTVALNGPTYATLPVTETFESNWVDGCATRDLPSLSWRNTPSPTDVDASWRRDDDGASAGWTSPTFGAYTPTGATGSAHSARFHGSYGTSGTVGTLDLYANLSAAGPKRLTFDYINTSGTDSVTVHLSTDGGATFGPALLRLGVSGTVAQAFQSQAVNIITTSATAVIRFRGRADFGSTDIGIDNVRLETTSGCLSPTNLALGTISGSSAQISWASAGTGTYEVEYGPSGFTLGTGTTIPVTGTSTTITGLIQGVTYQAYVRQVCSPTSKSGNAGPITISTGACPVPTALGATGITSSSALLEWAGTSGSTVTFSIEYGISGFTQGTGTVVSGLTGTTTTISNLAANTNYCFYVKQVCAPGSASTSAAAGPFCFRTSAAPALNDDPCGAPALALGSVVQSNNAGATATTVGGIPAQLPACSPANAPRDVWYTVTVPAGATGLSLTLTGAATGMVRLYTAATCSTGFQQVGCRAAATNQSVGTVSFAGLTAGTTYYVAVSGFGNADTQGAFTISSAVLAARHELAVGSVDVFPNPTNSGSVSVRISGAGSARSGNAVLINALGQVVRTQGLTLVNGAAEQKLSTTGLSRGVYTLRLQVGQELITRQVVLD</sequence>
<feature type="region of interest" description="Disordered" evidence="1">
    <location>
        <begin position="844"/>
        <end position="873"/>
    </location>
</feature>
<feature type="region of interest" description="Disordered" evidence="1">
    <location>
        <begin position="315"/>
        <end position="337"/>
    </location>
</feature>
<feature type="compositionally biased region" description="Polar residues" evidence="1">
    <location>
        <begin position="315"/>
        <end position="325"/>
    </location>
</feature>
<dbReference type="SUPFAM" id="SSF49265">
    <property type="entry name" value="Fibronectin type III"/>
    <property type="match status" value="2"/>
</dbReference>
<dbReference type="RefSeq" id="WP_151080425.1">
    <property type="nucleotide sequence ID" value="NZ_CP047647.1"/>
</dbReference>
<dbReference type="CDD" id="cd00063">
    <property type="entry name" value="FN3"/>
    <property type="match status" value="2"/>
</dbReference>
<feature type="signal peptide" evidence="2">
    <location>
        <begin position="1"/>
        <end position="37"/>
    </location>
</feature>
<dbReference type="Gene3D" id="2.60.120.200">
    <property type="match status" value="2"/>
</dbReference>
<dbReference type="InterPro" id="IPR003961">
    <property type="entry name" value="FN3_dom"/>
</dbReference>
<gene>
    <name evidence="3" type="ORF">F0P96_18335</name>
</gene>
<dbReference type="PROSITE" id="PS50853">
    <property type="entry name" value="FN3"/>
    <property type="match status" value="3"/>
</dbReference>
<protein>
    <submittedName>
        <fullName evidence="3">T9SS type A sorting domain-containing protein</fullName>
    </submittedName>
</protein>
<dbReference type="SMART" id="SM00060">
    <property type="entry name" value="FN3"/>
    <property type="match status" value="4"/>
</dbReference>
<dbReference type="InterPro" id="IPR026444">
    <property type="entry name" value="Secre_tail"/>
</dbReference>
<dbReference type="NCBIfam" id="TIGR04183">
    <property type="entry name" value="Por_Secre_tail"/>
    <property type="match status" value="1"/>
</dbReference>
<evidence type="ECO:0000256" key="1">
    <source>
        <dbReference type="SAM" id="MobiDB-lite"/>
    </source>
</evidence>
<dbReference type="InterPro" id="IPR045474">
    <property type="entry name" value="GEVED"/>
</dbReference>
<comment type="caution">
    <text evidence="3">The sequence shown here is derived from an EMBL/GenBank/DDBJ whole genome shotgun (WGS) entry which is preliminary data.</text>
</comment>
<evidence type="ECO:0000313" key="3">
    <source>
        <dbReference type="EMBL" id="KAA9327195.1"/>
    </source>
</evidence>
<dbReference type="Gene3D" id="2.60.40.2700">
    <property type="match status" value="2"/>
</dbReference>
<evidence type="ECO:0000313" key="4">
    <source>
        <dbReference type="Proteomes" id="UP000326380"/>
    </source>
</evidence>
<dbReference type="Pfam" id="PF18962">
    <property type="entry name" value="Por_Secre_tail"/>
    <property type="match status" value="1"/>
</dbReference>
<proteinExistence type="predicted"/>
<accession>A0A7L4ZUL0</accession>
<organism evidence="3 4">
    <name type="scientific">Hymenobacter busanensis</name>
    <dbReference type="NCBI Taxonomy" id="2607656"/>
    <lineage>
        <taxon>Bacteria</taxon>
        <taxon>Pseudomonadati</taxon>
        <taxon>Bacteroidota</taxon>
        <taxon>Cytophagia</taxon>
        <taxon>Cytophagales</taxon>
        <taxon>Hymenobacteraceae</taxon>
        <taxon>Hymenobacter</taxon>
    </lineage>
</organism>
<evidence type="ECO:0000256" key="2">
    <source>
        <dbReference type="SAM" id="SignalP"/>
    </source>
</evidence>
<name>A0A7L4ZUL0_9BACT</name>
<dbReference type="Pfam" id="PF20009">
    <property type="entry name" value="GEVED"/>
    <property type="match status" value="2"/>
</dbReference>
<dbReference type="Gene3D" id="2.60.40.10">
    <property type="entry name" value="Immunoglobulins"/>
    <property type="match status" value="3"/>
</dbReference>
<dbReference type="InterPro" id="IPR036116">
    <property type="entry name" value="FN3_sf"/>
</dbReference>
<dbReference type="InterPro" id="IPR013783">
    <property type="entry name" value="Ig-like_fold"/>
</dbReference>
<dbReference type="Proteomes" id="UP000326380">
    <property type="component" value="Unassembled WGS sequence"/>
</dbReference>
<feature type="chain" id="PRO_5043456354" evidence="2">
    <location>
        <begin position="38"/>
        <end position="1418"/>
    </location>
</feature>
<keyword evidence="2" id="KW-0732">Signal</keyword>
<dbReference type="EMBL" id="VTWU01000007">
    <property type="protein sequence ID" value="KAA9327195.1"/>
    <property type="molecule type" value="Genomic_DNA"/>
</dbReference>
<keyword evidence="4" id="KW-1185">Reference proteome</keyword>